<evidence type="ECO:0000256" key="1">
    <source>
        <dbReference type="ARBA" id="ARBA00004141"/>
    </source>
</evidence>
<proteinExistence type="predicted"/>
<dbReference type="InterPro" id="IPR025993">
    <property type="entry name" value="Ceramide_glucosylTrfase"/>
</dbReference>
<dbReference type="InterPro" id="IPR017835">
    <property type="entry name" value="Hopen-assoc_HpnI"/>
</dbReference>
<keyword evidence="6 9" id="KW-0812">Transmembrane</keyword>
<evidence type="ECO:0000256" key="9">
    <source>
        <dbReference type="SAM" id="Phobius"/>
    </source>
</evidence>
<feature type="transmembrane region" description="Helical" evidence="9">
    <location>
        <begin position="376"/>
        <end position="402"/>
    </location>
</feature>
<comment type="pathway">
    <text evidence="2">Lipid metabolism; sphingolipid metabolism.</text>
</comment>
<comment type="subcellular location">
    <subcellularLocation>
        <location evidence="1">Membrane</location>
        <topology evidence="1">Multi-pass membrane protein</topology>
    </subcellularLocation>
</comment>
<feature type="transmembrane region" description="Helical" evidence="9">
    <location>
        <begin position="321"/>
        <end position="340"/>
    </location>
</feature>
<reference evidence="10 11" key="1">
    <citation type="submission" date="2020-08" db="EMBL/GenBank/DDBJ databases">
        <title>Above-ground endophytic microbial communities from plants in different locations in the United States.</title>
        <authorList>
            <person name="Frank C."/>
        </authorList>
    </citation>
    <scope>NUCLEOTIDE SEQUENCE [LARGE SCALE GENOMIC DNA]</scope>
    <source>
        <strain evidence="10 11">WP4_2_2</strain>
    </source>
</reference>
<keyword evidence="4 10" id="KW-0328">Glycosyltransferase</keyword>
<gene>
    <name evidence="10" type="ORF">F4827_006627</name>
</gene>
<evidence type="ECO:0000256" key="6">
    <source>
        <dbReference type="ARBA" id="ARBA00022692"/>
    </source>
</evidence>
<dbReference type="GO" id="GO:0006679">
    <property type="term" value="P:glucosylceramide biosynthetic process"/>
    <property type="evidence" value="ECO:0007669"/>
    <property type="project" value="TreeGrafter"/>
</dbReference>
<evidence type="ECO:0000256" key="2">
    <source>
        <dbReference type="ARBA" id="ARBA00004760"/>
    </source>
</evidence>
<sequence length="421" mass="46031">MRILPSVASRRRVAVSLALFAALGLVLLCAKKIETPDFSSMLLLVLAIACGIGVLGALSYTIFATSQIVRFFSRKSAVANCLPDVTVLKPLHGDEWQLDEHLESFIDQDYPGEVQYIFGVHDGEDKALAAVDLLRHRYPGKQISVVVDARLYGPNRKIANLVNMLERATSDVLCFADSDVLVAPDYLRTVVSELQVPGVGLVTTVYRGSCSASFWARVAGALTDYHFLPGVITGLALGRARPCFGQSIAMTRGTLAEIGGLVQFAHHLAEDHAIGEAVRRAGKRVTVSPKVVLHACTYGTFLGMFRHELRWSLTIRAADRWGHAGAILMHPLPLAILATIFSQGAAISWIALGASLGARVALIYKMDRATHQRTKGIFWLPLWDVLQFVIYIASFCSSSVVWRGTRFRVDRSGMLSPDGER</sequence>
<dbReference type="EMBL" id="JACHBW010000031">
    <property type="protein sequence ID" value="MBB6106751.1"/>
    <property type="molecule type" value="Genomic_DNA"/>
</dbReference>
<dbReference type="InterPro" id="IPR029044">
    <property type="entry name" value="Nucleotide-diphossugar_trans"/>
</dbReference>
<organism evidence="10 11">
    <name type="scientific">Paraburkholderia bannensis</name>
    <dbReference type="NCBI Taxonomy" id="765414"/>
    <lineage>
        <taxon>Bacteria</taxon>
        <taxon>Pseudomonadati</taxon>
        <taxon>Pseudomonadota</taxon>
        <taxon>Betaproteobacteria</taxon>
        <taxon>Burkholderiales</taxon>
        <taxon>Burkholderiaceae</taxon>
        <taxon>Paraburkholderia</taxon>
    </lineage>
</organism>
<dbReference type="Pfam" id="PF13506">
    <property type="entry name" value="Glyco_transf_21"/>
    <property type="match status" value="1"/>
</dbReference>
<accession>A0A7W9WWM6</accession>
<feature type="transmembrane region" description="Helical" evidence="9">
    <location>
        <begin position="346"/>
        <end position="364"/>
    </location>
</feature>
<comment type="pathway">
    <text evidence="3">Sphingolipid metabolism.</text>
</comment>
<dbReference type="AlphaFoldDB" id="A0A7W9WWM6"/>
<dbReference type="RefSeq" id="WP_409258884.1">
    <property type="nucleotide sequence ID" value="NZ_JACHBW010000031.1"/>
</dbReference>
<evidence type="ECO:0000256" key="7">
    <source>
        <dbReference type="ARBA" id="ARBA00022989"/>
    </source>
</evidence>
<keyword evidence="7 9" id="KW-1133">Transmembrane helix</keyword>
<evidence type="ECO:0000256" key="3">
    <source>
        <dbReference type="ARBA" id="ARBA00004991"/>
    </source>
</evidence>
<dbReference type="PANTHER" id="PTHR12726:SF0">
    <property type="entry name" value="CERAMIDE GLUCOSYLTRANSFERASE"/>
    <property type="match status" value="1"/>
</dbReference>
<evidence type="ECO:0000313" key="11">
    <source>
        <dbReference type="Proteomes" id="UP000571554"/>
    </source>
</evidence>
<dbReference type="SUPFAM" id="SSF53448">
    <property type="entry name" value="Nucleotide-diphospho-sugar transferases"/>
    <property type="match status" value="1"/>
</dbReference>
<dbReference type="GO" id="GO:0016020">
    <property type="term" value="C:membrane"/>
    <property type="evidence" value="ECO:0007669"/>
    <property type="project" value="UniProtKB-SubCell"/>
</dbReference>
<evidence type="ECO:0000313" key="10">
    <source>
        <dbReference type="EMBL" id="MBB6106751.1"/>
    </source>
</evidence>
<protein>
    <submittedName>
        <fullName evidence="10">Ceramide glucosyltransferase</fullName>
        <ecNumber evidence="10">2.4.1.80</ecNumber>
    </submittedName>
</protein>
<name>A0A7W9WWM6_9BURK</name>
<evidence type="ECO:0000256" key="5">
    <source>
        <dbReference type="ARBA" id="ARBA00022679"/>
    </source>
</evidence>
<dbReference type="PANTHER" id="PTHR12726">
    <property type="entry name" value="CERAMIDE GLUCOSYLTRANSFERASE"/>
    <property type="match status" value="1"/>
</dbReference>
<dbReference type="GO" id="GO:0008120">
    <property type="term" value="F:ceramide glucosyltransferase activity"/>
    <property type="evidence" value="ECO:0007669"/>
    <property type="project" value="UniProtKB-EC"/>
</dbReference>
<dbReference type="NCBIfam" id="TIGR03472">
    <property type="entry name" value="HpnI"/>
    <property type="match status" value="1"/>
</dbReference>
<evidence type="ECO:0000256" key="8">
    <source>
        <dbReference type="ARBA" id="ARBA00023136"/>
    </source>
</evidence>
<comment type="caution">
    <text evidence="10">The sequence shown here is derived from an EMBL/GenBank/DDBJ whole genome shotgun (WGS) entry which is preliminary data.</text>
</comment>
<keyword evidence="8 9" id="KW-0472">Membrane</keyword>
<evidence type="ECO:0000256" key="4">
    <source>
        <dbReference type="ARBA" id="ARBA00022676"/>
    </source>
</evidence>
<feature type="transmembrane region" description="Helical" evidence="9">
    <location>
        <begin position="42"/>
        <end position="65"/>
    </location>
</feature>
<dbReference type="EC" id="2.4.1.80" evidence="10"/>
<dbReference type="Proteomes" id="UP000571554">
    <property type="component" value="Unassembled WGS sequence"/>
</dbReference>
<keyword evidence="11" id="KW-1185">Reference proteome</keyword>
<keyword evidence="5 10" id="KW-0808">Transferase</keyword>
<dbReference type="Gene3D" id="3.90.550.10">
    <property type="entry name" value="Spore Coat Polysaccharide Biosynthesis Protein SpsA, Chain A"/>
    <property type="match status" value="1"/>
</dbReference>